<dbReference type="Proteomes" id="UP000700596">
    <property type="component" value="Unassembled WGS sequence"/>
</dbReference>
<reference evidence="1" key="1">
    <citation type="journal article" date="2021" name="Nat. Commun.">
        <title>Genetic determinants of endophytism in the Arabidopsis root mycobiome.</title>
        <authorList>
            <person name="Mesny F."/>
            <person name="Miyauchi S."/>
            <person name="Thiergart T."/>
            <person name="Pickel B."/>
            <person name="Atanasova L."/>
            <person name="Karlsson M."/>
            <person name="Huettel B."/>
            <person name="Barry K.W."/>
            <person name="Haridas S."/>
            <person name="Chen C."/>
            <person name="Bauer D."/>
            <person name="Andreopoulos W."/>
            <person name="Pangilinan J."/>
            <person name="LaButti K."/>
            <person name="Riley R."/>
            <person name="Lipzen A."/>
            <person name="Clum A."/>
            <person name="Drula E."/>
            <person name="Henrissat B."/>
            <person name="Kohler A."/>
            <person name="Grigoriev I.V."/>
            <person name="Martin F.M."/>
            <person name="Hacquard S."/>
        </authorList>
    </citation>
    <scope>NUCLEOTIDE SEQUENCE</scope>
    <source>
        <strain evidence="1">MPI-CAGE-CH-0243</strain>
    </source>
</reference>
<dbReference type="EMBL" id="JAGMWT010000004">
    <property type="protein sequence ID" value="KAH7130300.1"/>
    <property type="molecule type" value="Genomic_DNA"/>
</dbReference>
<gene>
    <name evidence="1" type="ORF">B0J11DRAFT_248692</name>
</gene>
<proteinExistence type="predicted"/>
<evidence type="ECO:0000313" key="2">
    <source>
        <dbReference type="Proteomes" id="UP000700596"/>
    </source>
</evidence>
<dbReference type="OrthoDB" id="3791698at2759"/>
<name>A0A9P9E2M7_9PLEO</name>
<organism evidence="1 2">
    <name type="scientific">Dendryphion nanum</name>
    <dbReference type="NCBI Taxonomy" id="256645"/>
    <lineage>
        <taxon>Eukaryota</taxon>
        <taxon>Fungi</taxon>
        <taxon>Dikarya</taxon>
        <taxon>Ascomycota</taxon>
        <taxon>Pezizomycotina</taxon>
        <taxon>Dothideomycetes</taxon>
        <taxon>Pleosporomycetidae</taxon>
        <taxon>Pleosporales</taxon>
        <taxon>Torulaceae</taxon>
        <taxon>Dendryphion</taxon>
    </lineage>
</organism>
<comment type="caution">
    <text evidence="1">The sequence shown here is derived from an EMBL/GenBank/DDBJ whole genome shotgun (WGS) entry which is preliminary data.</text>
</comment>
<accession>A0A9P9E2M7</accession>
<sequence>MPYCISCGDAFTGPGSLCVFHNPTAFSKTQMDTYNKYDNNNLPLIKYRTSGQGSRHKPHKHREYENFNYYDQSIEQTFDQFHDTNDLSLAPYYHNHTNDHQHSPSHLNHAAQTFTRLTSQHAINSLTLTSTPAGLKTISVIPNKDREQCPVCRKWFPDAERLRMHRWEYSSGCEVHGICFGREEEAFHASKCRHDRCFVKGCPSLYRKEGGWKGSVVEGHVKEWHQ</sequence>
<protein>
    <submittedName>
        <fullName evidence="1">Uncharacterized protein</fullName>
    </submittedName>
</protein>
<keyword evidence="2" id="KW-1185">Reference proteome</keyword>
<dbReference type="AlphaFoldDB" id="A0A9P9E2M7"/>
<evidence type="ECO:0000313" key="1">
    <source>
        <dbReference type="EMBL" id="KAH7130300.1"/>
    </source>
</evidence>